<evidence type="ECO:0000313" key="2">
    <source>
        <dbReference type="EMBL" id="PQM42209.1"/>
    </source>
</evidence>
<evidence type="ECO:0000256" key="1">
    <source>
        <dbReference type="SAM" id="SignalP"/>
    </source>
</evidence>
<organism evidence="2 3">
    <name type="scientific">Prunus yedoensis var. nudiflora</name>
    <dbReference type="NCBI Taxonomy" id="2094558"/>
    <lineage>
        <taxon>Eukaryota</taxon>
        <taxon>Viridiplantae</taxon>
        <taxon>Streptophyta</taxon>
        <taxon>Embryophyta</taxon>
        <taxon>Tracheophyta</taxon>
        <taxon>Spermatophyta</taxon>
        <taxon>Magnoliopsida</taxon>
        <taxon>eudicotyledons</taxon>
        <taxon>Gunneridae</taxon>
        <taxon>Pentapetalae</taxon>
        <taxon>rosids</taxon>
        <taxon>fabids</taxon>
        <taxon>Rosales</taxon>
        <taxon>Rosaceae</taxon>
        <taxon>Amygdaloideae</taxon>
        <taxon>Amygdaleae</taxon>
        <taxon>Prunus</taxon>
    </lineage>
</organism>
<evidence type="ECO:0000313" key="3">
    <source>
        <dbReference type="Proteomes" id="UP000250321"/>
    </source>
</evidence>
<sequence length="123" mass="13658">MSFSLQATLKLFIAAQNVAAHLELDQGKRDEQAVTVTELSRTIGEKIKGSAGCRDEKERRATVVGEQTCRGEVGLSSKLSTMRSKLSEAKQKIEAFASELRTCYDYAMKDYIGSVEYREKLAT</sequence>
<comment type="caution">
    <text evidence="2">The sequence shown here is derived from an EMBL/GenBank/DDBJ whole genome shotgun (WGS) entry which is preliminary data.</text>
</comment>
<feature type="chain" id="PRO_5016288256" evidence="1">
    <location>
        <begin position="20"/>
        <end position="123"/>
    </location>
</feature>
<keyword evidence="3" id="KW-1185">Reference proteome</keyword>
<accession>A0A314V3Q0</accession>
<dbReference type="AlphaFoldDB" id="A0A314V3Q0"/>
<dbReference type="EMBL" id="PJQY01002857">
    <property type="protein sequence ID" value="PQM42209.1"/>
    <property type="molecule type" value="Genomic_DNA"/>
</dbReference>
<dbReference type="Proteomes" id="UP000250321">
    <property type="component" value="Unassembled WGS sequence"/>
</dbReference>
<feature type="signal peptide" evidence="1">
    <location>
        <begin position="1"/>
        <end position="19"/>
    </location>
</feature>
<protein>
    <submittedName>
        <fullName evidence="2">Uncharacterized protein</fullName>
    </submittedName>
</protein>
<name>A0A314V3Q0_PRUYE</name>
<reference evidence="2 3" key="1">
    <citation type="submission" date="2018-02" db="EMBL/GenBank/DDBJ databases">
        <title>Draft genome of wild Prunus yedoensis var. nudiflora.</title>
        <authorList>
            <person name="Baek S."/>
            <person name="Kim J.-H."/>
            <person name="Choi K."/>
            <person name="Kim G.-B."/>
            <person name="Cho A."/>
            <person name="Jang H."/>
            <person name="Shin C.-H."/>
            <person name="Yu H.-J."/>
            <person name="Mun J.-H."/>
        </authorList>
    </citation>
    <scope>NUCLEOTIDE SEQUENCE [LARGE SCALE GENOMIC DNA]</scope>
    <source>
        <strain evidence="3">cv. Jeju island</strain>
        <tissue evidence="2">Leaf</tissue>
    </source>
</reference>
<keyword evidence="1" id="KW-0732">Signal</keyword>
<proteinExistence type="predicted"/>
<gene>
    <name evidence="2" type="ORF">Pyn_23037</name>
</gene>